<organism evidence="2 3">
    <name type="scientific">Mycteria americana</name>
    <name type="common">Wood stork</name>
    <dbReference type="NCBI Taxonomy" id="33587"/>
    <lineage>
        <taxon>Eukaryota</taxon>
        <taxon>Metazoa</taxon>
        <taxon>Chordata</taxon>
        <taxon>Craniata</taxon>
        <taxon>Vertebrata</taxon>
        <taxon>Euteleostomi</taxon>
        <taxon>Archelosauria</taxon>
        <taxon>Archosauria</taxon>
        <taxon>Dinosauria</taxon>
        <taxon>Saurischia</taxon>
        <taxon>Theropoda</taxon>
        <taxon>Coelurosauria</taxon>
        <taxon>Aves</taxon>
        <taxon>Neognathae</taxon>
        <taxon>Neoaves</taxon>
        <taxon>Aequornithes</taxon>
        <taxon>Ciconiiformes</taxon>
        <taxon>Ciconiidae</taxon>
        <taxon>Mycteria</taxon>
    </lineage>
</organism>
<proteinExistence type="predicted"/>
<accession>A0AAN7NG64</accession>
<evidence type="ECO:0000313" key="3">
    <source>
        <dbReference type="Proteomes" id="UP001333110"/>
    </source>
</evidence>
<sequence>MERSARRQCQELHSTTHWEDKGLKLKQEAHAGYKETLPHEDSQAPDQVTRSSVSVCPLPADPSAQQPLAAKRSHRVWVRWFFNERRNYHN</sequence>
<reference evidence="2 3" key="1">
    <citation type="journal article" date="2023" name="J. Hered.">
        <title>Chromosome-level genome of the wood stork (Mycteria americana) provides insight into avian chromosome evolution.</title>
        <authorList>
            <person name="Flamio R. Jr."/>
            <person name="Ramstad K.M."/>
        </authorList>
    </citation>
    <scope>NUCLEOTIDE SEQUENCE [LARGE SCALE GENOMIC DNA]</scope>
    <source>
        <strain evidence="2">JAX WOST 10</strain>
    </source>
</reference>
<name>A0AAN7NG64_MYCAM</name>
<feature type="compositionally biased region" description="Polar residues" evidence="1">
    <location>
        <begin position="44"/>
        <end position="54"/>
    </location>
</feature>
<feature type="region of interest" description="Disordered" evidence="1">
    <location>
        <begin position="29"/>
        <end position="69"/>
    </location>
</feature>
<gene>
    <name evidence="2" type="ORF">QYF61_011217</name>
</gene>
<dbReference type="Proteomes" id="UP001333110">
    <property type="component" value="Unassembled WGS sequence"/>
</dbReference>
<evidence type="ECO:0000256" key="1">
    <source>
        <dbReference type="SAM" id="MobiDB-lite"/>
    </source>
</evidence>
<comment type="caution">
    <text evidence="2">The sequence shown here is derived from an EMBL/GenBank/DDBJ whole genome shotgun (WGS) entry which is preliminary data.</text>
</comment>
<protein>
    <submittedName>
        <fullName evidence="2">Uncharacterized protein</fullName>
    </submittedName>
</protein>
<evidence type="ECO:0000313" key="2">
    <source>
        <dbReference type="EMBL" id="KAK4824139.1"/>
    </source>
</evidence>
<feature type="compositionally biased region" description="Basic and acidic residues" evidence="1">
    <location>
        <begin position="29"/>
        <end position="42"/>
    </location>
</feature>
<dbReference type="AlphaFoldDB" id="A0AAN7NG64"/>
<keyword evidence="3" id="KW-1185">Reference proteome</keyword>
<dbReference type="EMBL" id="JAUNZN010000003">
    <property type="protein sequence ID" value="KAK4824139.1"/>
    <property type="molecule type" value="Genomic_DNA"/>
</dbReference>